<organism evidence="1 2">
    <name type="scientific">Phytophthora palmivora</name>
    <dbReference type="NCBI Taxonomy" id="4796"/>
    <lineage>
        <taxon>Eukaryota</taxon>
        <taxon>Sar</taxon>
        <taxon>Stramenopiles</taxon>
        <taxon>Oomycota</taxon>
        <taxon>Peronosporomycetes</taxon>
        <taxon>Peronosporales</taxon>
        <taxon>Peronosporaceae</taxon>
        <taxon>Phytophthora</taxon>
    </lineage>
</organism>
<dbReference type="AlphaFoldDB" id="A0A2P4YVS2"/>
<dbReference type="Proteomes" id="UP000237271">
    <property type="component" value="Unassembled WGS sequence"/>
</dbReference>
<dbReference type="EMBL" id="NCKW01000004">
    <property type="protein sequence ID" value="POM81905.1"/>
    <property type="molecule type" value="Genomic_DNA"/>
</dbReference>
<proteinExistence type="predicted"/>
<reference evidence="1 2" key="1">
    <citation type="journal article" date="2017" name="Genome Biol. Evol.">
        <title>Phytophthora megakarya and P. palmivora, closely related causal agents of cacao black pod rot, underwent increases in genome sizes and gene numbers by different mechanisms.</title>
        <authorList>
            <person name="Ali S.S."/>
            <person name="Shao J."/>
            <person name="Lary D.J."/>
            <person name="Kronmiller B."/>
            <person name="Shen D."/>
            <person name="Strem M.D."/>
            <person name="Amoako-Attah I."/>
            <person name="Akrofi A.Y."/>
            <person name="Begoude B.A."/>
            <person name="Ten Hoopen G.M."/>
            <person name="Coulibaly K."/>
            <person name="Kebe B.I."/>
            <person name="Melnick R.L."/>
            <person name="Guiltinan M.J."/>
            <person name="Tyler B.M."/>
            <person name="Meinhardt L.W."/>
            <person name="Bailey B.A."/>
        </authorList>
    </citation>
    <scope>NUCLEOTIDE SEQUENCE [LARGE SCALE GENOMIC DNA]</scope>
    <source>
        <strain evidence="2">sbr112.9</strain>
    </source>
</reference>
<sequence length="121" mass="13826">MHFNALKRAAELAGSPDIITQGDIDAFASAELRDHCVDLRRRTSWKVMLRFICKLRDDGGDFILKAIKKNFAIPGKRGFRVLEDVPLRRGIYFVVAYNHSRVGNAFVLKVSAKSRLMYDLR</sequence>
<evidence type="ECO:0000313" key="2">
    <source>
        <dbReference type="Proteomes" id="UP000237271"/>
    </source>
</evidence>
<keyword evidence="2" id="KW-1185">Reference proteome</keyword>
<evidence type="ECO:0000313" key="1">
    <source>
        <dbReference type="EMBL" id="POM81905.1"/>
    </source>
</evidence>
<comment type="caution">
    <text evidence="1">The sequence shown here is derived from an EMBL/GenBank/DDBJ whole genome shotgun (WGS) entry which is preliminary data.</text>
</comment>
<dbReference type="OrthoDB" id="115201at2759"/>
<gene>
    <name evidence="1" type="ORF">PHPALM_49</name>
</gene>
<name>A0A2P4YVS2_9STRA</name>
<protein>
    <submittedName>
        <fullName evidence="1">Uncharacterized protein</fullName>
    </submittedName>
</protein>
<accession>A0A2P4YVS2</accession>